<evidence type="ECO:0000256" key="1">
    <source>
        <dbReference type="ARBA" id="ARBA00004586"/>
    </source>
</evidence>
<feature type="transmembrane region" description="Helical" evidence="10">
    <location>
        <begin position="88"/>
        <end position="105"/>
    </location>
</feature>
<feature type="transmembrane region" description="Helical" evidence="10">
    <location>
        <begin position="428"/>
        <end position="451"/>
    </location>
</feature>
<dbReference type="GO" id="GO:0009103">
    <property type="term" value="P:lipopolysaccharide biosynthetic process"/>
    <property type="evidence" value="ECO:0007669"/>
    <property type="project" value="TreeGrafter"/>
</dbReference>
<dbReference type="AlphaFoldDB" id="A0A7G6UKF1"/>
<name>A0A7G6UKF1_PSEMX</name>
<evidence type="ECO:0000259" key="11">
    <source>
        <dbReference type="Pfam" id="PF13231"/>
    </source>
</evidence>
<dbReference type="GO" id="GO:0016763">
    <property type="term" value="F:pentosyltransferase activity"/>
    <property type="evidence" value="ECO:0007669"/>
    <property type="project" value="TreeGrafter"/>
</dbReference>
<organism evidence="13 15">
    <name type="scientific">Pseudoxanthomonas mexicana</name>
    <dbReference type="NCBI Taxonomy" id="128785"/>
    <lineage>
        <taxon>Bacteria</taxon>
        <taxon>Pseudomonadati</taxon>
        <taxon>Pseudomonadota</taxon>
        <taxon>Gammaproteobacteria</taxon>
        <taxon>Lysobacterales</taxon>
        <taxon>Lysobacteraceae</taxon>
        <taxon>Pseudoxanthomonas</taxon>
    </lineage>
</organism>
<dbReference type="Pfam" id="PF13231">
    <property type="entry name" value="PMT_2"/>
    <property type="match status" value="1"/>
</dbReference>
<feature type="transmembrane region" description="Helical" evidence="10">
    <location>
        <begin position="399"/>
        <end position="421"/>
    </location>
</feature>
<comment type="subcellular location">
    <subcellularLocation>
        <location evidence="2">Cell membrane</location>
        <topology evidence="2">Multi-pass membrane protein</topology>
    </subcellularLocation>
    <subcellularLocation>
        <location evidence="1">Endoplasmic reticulum membrane</location>
    </subcellularLocation>
</comment>
<dbReference type="EMBL" id="CP060731">
    <property type="protein sequence ID" value="QNN78699.1"/>
    <property type="molecule type" value="Genomic_DNA"/>
</dbReference>
<evidence type="ECO:0000256" key="8">
    <source>
        <dbReference type="ARBA" id="ARBA00022989"/>
    </source>
</evidence>
<dbReference type="InterPro" id="IPR005599">
    <property type="entry name" value="GPI_mannosylTrfase"/>
</dbReference>
<dbReference type="RefSeq" id="WP_185894831.1">
    <property type="nucleotide sequence ID" value="NZ_CP060028.1"/>
</dbReference>
<sequence length="572" mass="63680">MTPMHLRNAPRWQTPLLLLLMAWALLAGLGMREPMPADEPRFVLAARTMVETGQWLFPHRGIELYAEKPPVFMWLQAASYLLVRDWQVAFLLPSLLAALLTLWLSGDLARRLWGRHAVPYAVFGLFVCLQFALQAKRAQIDMVLVGMTTLSLWALLRYLLEKPSPWLLALGTFAAGLGTVTKGVGFLPLLVFIPWLWVRLKSRQALPPHRGLHALAGLAGFIAGAGVWLVPMLSVALTSADPALHAYAREMLFKQTGTRYANAWHHVKPAWYYLQTMLTLWLPGVLLAPWLLPAWWRRVKRVDARHALLLGWALLVLVFFSASPGKREVYIFPMLPALAVAAAPLLPGLLRRRAVRATLWAYMAVLVVVAGALGAWLLAAPPERLQSLVEGRGMDMDTVAQLGRWLVGFAMVAAVAMFAIARASRHRVGVALVTVTAALWTAYGMGFMPALSPDSSAQALMQRVGQRIGPDAELAMLGWREQHLLQADRPVTDFGFKQPWVDQWQHAHAWLLEAPERRWLFLRKEAIGPCLDPAKVVDIGASNRRAWILAPGDAWREGCDVPADWSADVSED</sequence>
<feature type="transmembrane region" description="Helical" evidence="10">
    <location>
        <begin position="117"/>
        <end position="135"/>
    </location>
</feature>
<dbReference type="Pfam" id="PF03901">
    <property type="entry name" value="Glyco_transf_22"/>
    <property type="match status" value="1"/>
</dbReference>
<keyword evidence="3" id="KW-1003">Cell membrane</keyword>
<feature type="transmembrane region" description="Helical" evidence="10">
    <location>
        <begin position="166"/>
        <end position="198"/>
    </location>
</feature>
<accession>A0A7G6UKF1</accession>
<dbReference type="GeneID" id="81470216"/>
<dbReference type="EMBL" id="CP060028">
    <property type="protein sequence ID" value="QND79498.1"/>
    <property type="molecule type" value="Genomic_DNA"/>
</dbReference>
<keyword evidence="5 13" id="KW-0808">Transferase</keyword>
<evidence type="ECO:0000313" key="13">
    <source>
        <dbReference type="EMBL" id="QNN78699.1"/>
    </source>
</evidence>
<dbReference type="PANTHER" id="PTHR33908:SF3">
    <property type="entry name" value="UNDECAPRENYL PHOSPHATE-ALPHA-4-AMINO-4-DEOXY-L-ARABINOSE ARABINOSYL TRANSFERASE"/>
    <property type="match status" value="1"/>
</dbReference>
<evidence type="ECO:0000256" key="9">
    <source>
        <dbReference type="ARBA" id="ARBA00023136"/>
    </source>
</evidence>
<dbReference type="GO" id="GO:0005886">
    <property type="term" value="C:plasma membrane"/>
    <property type="evidence" value="ECO:0007669"/>
    <property type="project" value="UniProtKB-SubCell"/>
</dbReference>
<proteinExistence type="predicted"/>
<dbReference type="InterPro" id="IPR050297">
    <property type="entry name" value="LipidA_mod_glycosyltrf_83"/>
</dbReference>
<evidence type="ECO:0000256" key="5">
    <source>
        <dbReference type="ARBA" id="ARBA00022679"/>
    </source>
</evidence>
<feature type="transmembrane region" description="Helical" evidence="10">
    <location>
        <begin position="210"/>
        <end position="230"/>
    </location>
</feature>
<dbReference type="GO" id="GO:0010041">
    <property type="term" value="P:response to iron(III) ion"/>
    <property type="evidence" value="ECO:0007669"/>
    <property type="project" value="TreeGrafter"/>
</dbReference>
<feature type="domain" description="Glycosyltransferase RgtA/B/C/D-like" evidence="11">
    <location>
        <begin position="68"/>
        <end position="199"/>
    </location>
</feature>
<gene>
    <name evidence="12" type="ORF">H4W19_14245</name>
    <name evidence="13" type="ORF">IAE60_04510</name>
</gene>
<reference evidence="13 15" key="1">
    <citation type="submission" date="2020-08" db="EMBL/GenBank/DDBJ databases">
        <title>Streptomycin Non-resistant strain, P. mexicana.</title>
        <authorList>
            <person name="Ganesh-Kumar S."/>
            <person name="Zhe T."/>
            <person name="Yu Z."/>
            <person name="Min Y."/>
        </authorList>
    </citation>
    <scope>NUCLEOTIDE SEQUENCE [LARGE SCALE GENOMIC DNA]</scope>
    <source>
        <strain evidence="13 15">GTZY2</strain>
    </source>
</reference>
<dbReference type="Proteomes" id="UP000515506">
    <property type="component" value="Chromosome"/>
</dbReference>
<keyword evidence="6 10" id="KW-0812">Transmembrane</keyword>
<reference evidence="12 14" key="2">
    <citation type="submission" date="2020-08" db="EMBL/GenBank/DDBJ databases">
        <title>Streptomycin resistant and MDR strain, P. mexicana.</title>
        <authorList>
            <person name="Ganesh-kumar S."/>
            <person name="Zhe T."/>
            <person name="Yu Z."/>
            <person name="Min Y."/>
        </authorList>
    </citation>
    <scope>NUCLEOTIDE SEQUENCE [LARGE SCALE GENOMIC DNA]</scope>
    <source>
        <strain evidence="12 14">GTZY</strain>
    </source>
</reference>
<evidence type="ECO:0000256" key="2">
    <source>
        <dbReference type="ARBA" id="ARBA00004651"/>
    </source>
</evidence>
<keyword evidence="7" id="KW-0256">Endoplasmic reticulum</keyword>
<evidence type="ECO:0000313" key="12">
    <source>
        <dbReference type="EMBL" id="QND79498.1"/>
    </source>
</evidence>
<evidence type="ECO:0000256" key="3">
    <source>
        <dbReference type="ARBA" id="ARBA00022475"/>
    </source>
</evidence>
<evidence type="ECO:0000313" key="15">
    <source>
        <dbReference type="Proteomes" id="UP000515838"/>
    </source>
</evidence>
<dbReference type="PANTHER" id="PTHR33908">
    <property type="entry name" value="MANNOSYLTRANSFERASE YKCB-RELATED"/>
    <property type="match status" value="1"/>
</dbReference>
<keyword evidence="4" id="KW-0328">Glycosyltransferase</keyword>
<evidence type="ECO:0000256" key="6">
    <source>
        <dbReference type="ARBA" id="ARBA00022692"/>
    </source>
</evidence>
<evidence type="ECO:0000313" key="14">
    <source>
        <dbReference type="Proteomes" id="UP000515506"/>
    </source>
</evidence>
<protein>
    <submittedName>
        <fullName evidence="13">Glycosyltransferase family 39 protein</fullName>
    </submittedName>
</protein>
<keyword evidence="14" id="KW-1185">Reference proteome</keyword>
<feature type="transmembrane region" description="Helical" evidence="10">
    <location>
        <begin position="304"/>
        <end position="323"/>
    </location>
</feature>
<keyword evidence="9 10" id="KW-0472">Membrane</keyword>
<feature type="transmembrane region" description="Helical" evidence="10">
    <location>
        <begin position="329"/>
        <end position="347"/>
    </location>
</feature>
<evidence type="ECO:0000256" key="10">
    <source>
        <dbReference type="SAM" id="Phobius"/>
    </source>
</evidence>
<evidence type="ECO:0000256" key="4">
    <source>
        <dbReference type="ARBA" id="ARBA00022676"/>
    </source>
</evidence>
<keyword evidence="8 10" id="KW-1133">Transmembrane helix</keyword>
<feature type="transmembrane region" description="Helical" evidence="10">
    <location>
        <begin position="359"/>
        <end position="379"/>
    </location>
</feature>
<evidence type="ECO:0000256" key="7">
    <source>
        <dbReference type="ARBA" id="ARBA00022824"/>
    </source>
</evidence>
<dbReference type="InterPro" id="IPR038731">
    <property type="entry name" value="RgtA/B/C-like"/>
</dbReference>
<dbReference type="Proteomes" id="UP000515838">
    <property type="component" value="Chromosome"/>
</dbReference>
<feature type="transmembrane region" description="Helical" evidence="10">
    <location>
        <begin position="270"/>
        <end position="292"/>
    </location>
</feature>